<dbReference type="InterPro" id="IPR000160">
    <property type="entry name" value="GGDEF_dom"/>
</dbReference>
<dbReference type="PROSITE" id="PS50887">
    <property type="entry name" value="GGDEF"/>
    <property type="match status" value="1"/>
</dbReference>
<keyword evidence="6" id="KW-1185">Reference proteome</keyword>
<evidence type="ECO:0000259" key="4">
    <source>
        <dbReference type="PROSITE" id="PS50887"/>
    </source>
</evidence>
<dbReference type="InterPro" id="IPR029787">
    <property type="entry name" value="Nucleotide_cyclase"/>
</dbReference>
<evidence type="ECO:0000256" key="2">
    <source>
        <dbReference type="ARBA" id="ARBA00034247"/>
    </source>
</evidence>
<dbReference type="EMBL" id="CP136921">
    <property type="protein sequence ID" value="WOO33369.1"/>
    <property type="molecule type" value="Genomic_DNA"/>
</dbReference>
<dbReference type="InterPro" id="IPR050469">
    <property type="entry name" value="Diguanylate_Cyclase"/>
</dbReference>
<evidence type="ECO:0000256" key="1">
    <source>
        <dbReference type="ARBA" id="ARBA00012528"/>
    </source>
</evidence>
<evidence type="ECO:0000256" key="3">
    <source>
        <dbReference type="SAM" id="Phobius"/>
    </source>
</evidence>
<dbReference type="CDD" id="cd01949">
    <property type="entry name" value="GGDEF"/>
    <property type="match status" value="1"/>
</dbReference>
<feature type="transmembrane region" description="Helical" evidence="3">
    <location>
        <begin position="134"/>
        <end position="154"/>
    </location>
</feature>
<keyword evidence="5" id="KW-0808">Transferase</keyword>
<dbReference type="PANTHER" id="PTHR45138:SF9">
    <property type="entry name" value="DIGUANYLATE CYCLASE DGCM-RELATED"/>
    <property type="match status" value="1"/>
</dbReference>
<feature type="transmembrane region" description="Helical" evidence="3">
    <location>
        <begin position="55"/>
        <end position="72"/>
    </location>
</feature>
<keyword evidence="3" id="KW-0812">Transmembrane</keyword>
<proteinExistence type="predicted"/>
<keyword evidence="3" id="KW-0472">Membrane</keyword>
<keyword evidence="5" id="KW-0548">Nucleotidyltransferase</keyword>
<dbReference type="Proteomes" id="UP001303211">
    <property type="component" value="Chromosome"/>
</dbReference>
<comment type="catalytic activity">
    <reaction evidence="2">
        <text>2 GTP = 3',3'-c-di-GMP + 2 diphosphate</text>
        <dbReference type="Rhea" id="RHEA:24898"/>
        <dbReference type="ChEBI" id="CHEBI:33019"/>
        <dbReference type="ChEBI" id="CHEBI:37565"/>
        <dbReference type="ChEBI" id="CHEBI:58805"/>
        <dbReference type="EC" id="2.7.7.65"/>
    </reaction>
</comment>
<dbReference type="NCBIfam" id="TIGR00254">
    <property type="entry name" value="GGDEF"/>
    <property type="match status" value="1"/>
</dbReference>
<dbReference type="Gene3D" id="3.30.70.270">
    <property type="match status" value="1"/>
</dbReference>
<accession>A0ABZ0J6P5</accession>
<feature type="transmembrane region" description="Helical" evidence="3">
    <location>
        <begin position="23"/>
        <end position="43"/>
    </location>
</feature>
<keyword evidence="3" id="KW-1133">Transmembrane helix</keyword>
<dbReference type="Pfam" id="PF00990">
    <property type="entry name" value="GGDEF"/>
    <property type="match status" value="1"/>
</dbReference>
<dbReference type="RefSeq" id="WP_317702736.1">
    <property type="nucleotide sequence ID" value="NZ_CP136921.1"/>
</dbReference>
<dbReference type="PANTHER" id="PTHR45138">
    <property type="entry name" value="REGULATORY COMPONENTS OF SENSORY TRANSDUCTION SYSTEM"/>
    <property type="match status" value="1"/>
</dbReference>
<dbReference type="SMART" id="SM00267">
    <property type="entry name" value="GGDEF"/>
    <property type="match status" value="1"/>
</dbReference>
<evidence type="ECO:0000313" key="6">
    <source>
        <dbReference type="Proteomes" id="UP001303211"/>
    </source>
</evidence>
<sequence length="336" mass="37359">MAVYLPCALMLLMVTWLGFLPRWFTPLWLAIFTVTNTVFYALIKSGLNLRLNDPSMTMAQMTVAIAAVAVILYHADAIRGGMLMLLLVILLFGVLRLTTVELLAMGALSSAAYALVIVLLTTRKPQQIEPSVEWTQWATLTATLAVMGPLVGYMSHVRRRLSESLRTIKDMAERDALTGAFNRHHMGEMLDREVSRCERGAPAFVLLIADIDHFKHINDSFGHLVGDLVLKRVAHAMREALRKGDYMARYGGEEFVLLIAANDLAESKVASERLRVQVERLRIPELGRHNITISIGGTVYRSGDTQSTLLGRADAALYRAKHSGRNRVECDTPLAE</sequence>
<gene>
    <name evidence="5" type="ORF">P4826_04615</name>
</gene>
<feature type="domain" description="GGDEF" evidence="4">
    <location>
        <begin position="202"/>
        <end position="333"/>
    </location>
</feature>
<dbReference type="EC" id="2.7.7.65" evidence="1"/>
<feature type="transmembrane region" description="Helical" evidence="3">
    <location>
        <begin position="78"/>
        <end position="95"/>
    </location>
</feature>
<dbReference type="InterPro" id="IPR043128">
    <property type="entry name" value="Rev_trsase/Diguanyl_cyclase"/>
</dbReference>
<dbReference type="SUPFAM" id="SSF55073">
    <property type="entry name" value="Nucleotide cyclase"/>
    <property type="match status" value="1"/>
</dbReference>
<protein>
    <recommendedName>
        <fullName evidence="1">diguanylate cyclase</fullName>
        <ecNumber evidence="1">2.7.7.65</ecNumber>
    </recommendedName>
</protein>
<reference evidence="5 6" key="1">
    <citation type="submission" date="2023-03" db="EMBL/GenBank/DDBJ databases">
        <title>Diaphorobacter basophil sp. nov., isolated from a sewage-treatment plant.</title>
        <authorList>
            <person name="Yang K."/>
        </authorList>
    </citation>
    <scope>NUCLEOTIDE SEQUENCE [LARGE SCALE GENOMIC DNA]</scope>
    <source>
        <strain evidence="5 6">Y-1</strain>
    </source>
</reference>
<feature type="transmembrane region" description="Helical" evidence="3">
    <location>
        <begin position="102"/>
        <end position="122"/>
    </location>
</feature>
<dbReference type="GO" id="GO:0052621">
    <property type="term" value="F:diguanylate cyclase activity"/>
    <property type="evidence" value="ECO:0007669"/>
    <property type="project" value="UniProtKB-EC"/>
</dbReference>
<evidence type="ECO:0000313" key="5">
    <source>
        <dbReference type="EMBL" id="WOO33369.1"/>
    </source>
</evidence>
<name>A0ABZ0J6P5_9BURK</name>
<organism evidence="5 6">
    <name type="scientific">Diaphorobacter limosus</name>
    <dbReference type="NCBI Taxonomy" id="3036128"/>
    <lineage>
        <taxon>Bacteria</taxon>
        <taxon>Pseudomonadati</taxon>
        <taxon>Pseudomonadota</taxon>
        <taxon>Betaproteobacteria</taxon>
        <taxon>Burkholderiales</taxon>
        <taxon>Comamonadaceae</taxon>
        <taxon>Diaphorobacter</taxon>
    </lineage>
</organism>